<evidence type="ECO:0000313" key="1">
    <source>
        <dbReference type="EMBL" id="PRY43718.1"/>
    </source>
</evidence>
<protein>
    <submittedName>
        <fullName evidence="1">Uncharacterized protein</fullName>
    </submittedName>
</protein>
<dbReference type="Proteomes" id="UP000239494">
    <property type="component" value="Unassembled WGS sequence"/>
</dbReference>
<reference evidence="1 2" key="1">
    <citation type="submission" date="2018-03" db="EMBL/GenBank/DDBJ databases">
        <title>Genomic Encyclopedia of Archaeal and Bacterial Type Strains, Phase II (KMG-II): from individual species to whole genera.</title>
        <authorList>
            <person name="Goeker M."/>
        </authorList>
    </citation>
    <scope>NUCLEOTIDE SEQUENCE [LARGE SCALE GENOMIC DNA]</scope>
    <source>
        <strain evidence="1 2">DSM 44720</strain>
    </source>
</reference>
<organism evidence="1 2">
    <name type="scientific">Umezawaea tangerina</name>
    <dbReference type="NCBI Taxonomy" id="84725"/>
    <lineage>
        <taxon>Bacteria</taxon>
        <taxon>Bacillati</taxon>
        <taxon>Actinomycetota</taxon>
        <taxon>Actinomycetes</taxon>
        <taxon>Pseudonocardiales</taxon>
        <taxon>Pseudonocardiaceae</taxon>
        <taxon>Umezawaea</taxon>
    </lineage>
</organism>
<dbReference type="EMBL" id="PVTF01000003">
    <property type="protein sequence ID" value="PRY43718.1"/>
    <property type="molecule type" value="Genomic_DNA"/>
</dbReference>
<sequence>MFSKWFRGPADLTSCACEPEWPGLVTEIEGERIAVVPAEASSVLVGMLGLVARCSGCSARYPYGFHTAARG</sequence>
<gene>
    <name evidence="1" type="ORF">CLV43_103467</name>
</gene>
<dbReference type="AlphaFoldDB" id="A0A2T0TDL7"/>
<keyword evidence="2" id="KW-1185">Reference proteome</keyword>
<proteinExistence type="predicted"/>
<comment type="caution">
    <text evidence="1">The sequence shown here is derived from an EMBL/GenBank/DDBJ whole genome shotgun (WGS) entry which is preliminary data.</text>
</comment>
<dbReference type="RefSeq" id="WP_106187252.1">
    <property type="nucleotide sequence ID" value="NZ_PVTF01000003.1"/>
</dbReference>
<accession>A0A2T0TDL7</accession>
<dbReference type="OrthoDB" id="3694250at2"/>
<evidence type="ECO:0000313" key="2">
    <source>
        <dbReference type="Proteomes" id="UP000239494"/>
    </source>
</evidence>
<name>A0A2T0TDL7_9PSEU</name>